<keyword evidence="1" id="KW-0547">Nucleotide-binding</keyword>
<evidence type="ECO:0000259" key="3">
    <source>
        <dbReference type="PROSITE" id="PS51710"/>
    </source>
</evidence>
<keyword evidence="2" id="KW-0472">Membrane</keyword>
<dbReference type="Gene3D" id="3.40.50.300">
    <property type="entry name" value="P-loop containing nucleotide triphosphate hydrolases"/>
    <property type="match status" value="1"/>
</dbReference>
<evidence type="ECO:0000256" key="2">
    <source>
        <dbReference type="SAM" id="Phobius"/>
    </source>
</evidence>
<name>A0ABQ8H9G1_9ROSI</name>
<feature type="domain" description="OBG-type G" evidence="3">
    <location>
        <begin position="85"/>
        <end position="131"/>
    </location>
</feature>
<dbReference type="InterPro" id="IPR031167">
    <property type="entry name" value="G_OBG"/>
</dbReference>
<dbReference type="Proteomes" id="UP000827721">
    <property type="component" value="Unassembled WGS sequence"/>
</dbReference>
<keyword evidence="5" id="KW-1185">Reference proteome</keyword>
<accession>A0ABQ8H9G1</accession>
<dbReference type="PANTHER" id="PTHR11702">
    <property type="entry name" value="DEVELOPMENTALLY REGULATED GTP-BINDING PROTEIN-RELATED"/>
    <property type="match status" value="1"/>
</dbReference>
<dbReference type="PRINTS" id="PR00326">
    <property type="entry name" value="GTP1OBG"/>
</dbReference>
<protein>
    <recommendedName>
        <fullName evidence="3">OBG-type G domain-containing protein</fullName>
    </recommendedName>
</protein>
<dbReference type="InterPro" id="IPR045086">
    <property type="entry name" value="OBG_GTPase"/>
</dbReference>
<sequence length="222" mass="24812">MNQMEVNTLSKLVNILLLMIIVFCIGFCRGLLKQQLSATPQFKRLILMECFSGSGFSVGSSTVKKKRILLVLFVRWLDLELKLVADVGIMGAPNAGKSTLLSVISAAQPRIANYPFTTLLPNLGVVSFDYELLRKHKEVKKEFEGQLFQAMPTSFENEAMGWLADFLCFCSFKSTQKCQNRAMLKLKSQSGVKSSQNISLQELHLAAATKMAKPFSVYKLNK</sequence>
<keyword evidence="2" id="KW-1133">Transmembrane helix</keyword>
<keyword evidence="2" id="KW-0812">Transmembrane</keyword>
<dbReference type="PROSITE" id="PS51710">
    <property type="entry name" value="G_OBG"/>
    <property type="match status" value="1"/>
</dbReference>
<proteinExistence type="predicted"/>
<dbReference type="SUPFAM" id="SSF52540">
    <property type="entry name" value="P-loop containing nucleoside triphosphate hydrolases"/>
    <property type="match status" value="1"/>
</dbReference>
<evidence type="ECO:0000313" key="4">
    <source>
        <dbReference type="EMBL" id="KAH7550555.1"/>
    </source>
</evidence>
<gene>
    <name evidence="4" type="ORF">JRO89_XS13G0216300</name>
</gene>
<dbReference type="EMBL" id="JAFEMO010000013">
    <property type="protein sequence ID" value="KAH7550555.1"/>
    <property type="molecule type" value="Genomic_DNA"/>
</dbReference>
<evidence type="ECO:0000256" key="1">
    <source>
        <dbReference type="ARBA" id="ARBA00022741"/>
    </source>
</evidence>
<comment type="caution">
    <text evidence="4">The sequence shown here is derived from an EMBL/GenBank/DDBJ whole genome shotgun (WGS) entry which is preliminary data.</text>
</comment>
<dbReference type="InterPro" id="IPR006073">
    <property type="entry name" value="GTP-bd"/>
</dbReference>
<reference evidence="4 5" key="1">
    <citation type="submission" date="2021-02" db="EMBL/GenBank/DDBJ databases">
        <title>Plant Genome Project.</title>
        <authorList>
            <person name="Zhang R.-G."/>
        </authorList>
    </citation>
    <scope>NUCLEOTIDE SEQUENCE [LARGE SCALE GENOMIC DNA]</scope>
    <source>
        <tissue evidence="4">Leaves</tissue>
    </source>
</reference>
<dbReference type="InterPro" id="IPR027417">
    <property type="entry name" value="P-loop_NTPase"/>
</dbReference>
<evidence type="ECO:0000313" key="5">
    <source>
        <dbReference type="Proteomes" id="UP000827721"/>
    </source>
</evidence>
<dbReference type="PANTHER" id="PTHR11702:SF44">
    <property type="entry name" value="GTP-BINDING PROTEIN OBGC, CHLOROPLASTIC"/>
    <property type="match status" value="1"/>
</dbReference>
<dbReference type="Pfam" id="PF01926">
    <property type="entry name" value="MMR_HSR1"/>
    <property type="match status" value="1"/>
</dbReference>
<organism evidence="4 5">
    <name type="scientific">Xanthoceras sorbifolium</name>
    <dbReference type="NCBI Taxonomy" id="99658"/>
    <lineage>
        <taxon>Eukaryota</taxon>
        <taxon>Viridiplantae</taxon>
        <taxon>Streptophyta</taxon>
        <taxon>Embryophyta</taxon>
        <taxon>Tracheophyta</taxon>
        <taxon>Spermatophyta</taxon>
        <taxon>Magnoliopsida</taxon>
        <taxon>eudicotyledons</taxon>
        <taxon>Gunneridae</taxon>
        <taxon>Pentapetalae</taxon>
        <taxon>rosids</taxon>
        <taxon>malvids</taxon>
        <taxon>Sapindales</taxon>
        <taxon>Sapindaceae</taxon>
        <taxon>Xanthoceroideae</taxon>
        <taxon>Xanthoceras</taxon>
    </lineage>
</organism>
<feature type="transmembrane region" description="Helical" evidence="2">
    <location>
        <begin position="12"/>
        <end position="32"/>
    </location>
</feature>